<evidence type="ECO:0000256" key="2">
    <source>
        <dbReference type="ARBA" id="ARBA00010617"/>
    </source>
</evidence>
<evidence type="ECO:0000256" key="4">
    <source>
        <dbReference type="ARBA" id="ARBA00023004"/>
    </source>
</evidence>
<evidence type="ECO:0000313" key="8">
    <source>
        <dbReference type="Proteomes" id="UP000011761"/>
    </source>
</evidence>
<keyword evidence="6" id="KW-0560">Oxidoreductase</keyword>
<dbReference type="GO" id="GO:0020037">
    <property type="term" value="F:heme binding"/>
    <property type="evidence" value="ECO:0007669"/>
    <property type="project" value="InterPro"/>
</dbReference>
<evidence type="ECO:0000313" key="7">
    <source>
        <dbReference type="EMBL" id="EMC95500.1"/>
    </source>
</evidence>
<dbReference type="Proteomes" id="UP000011761">
    <property type="component" value="Unassembled WGS sequence"/>
</dbReference>
<dbReference type="OrthoDB" id="3934656at2759"/>
<keyword evidence="8" id="KW-1185">Reference proteome</keyword>
<dbReference type="GeneID" id="19107833"/>
<sequence length="436" mass="48785">MHRVIPQLHKKYGNIVRTGPDEVSISDVEAIRAIYGPGSKYAKSDWYSVWQGTQPTDLFAERHIPTHAALKRNISRVYTMSSMTGMEKFVDNVISLFIKRMHENANTVIDLGNWLQLLAFDVIGEVSFSRSFGFVEAGKDDGMLNRIDRALASLAWVGQLPGIYWLDHYLKPFIGTHLDASLRHGTIRSYAEAEVKSRQGRDSDRSDILGHLFKVSADDPSALDENAITSVATANVFAGSDTTAITLRAIVYFLLQHPTCLQRLRSEMQQKKEDGSLSFPAPYSQLSAWPYLQACISEALRLYPAVGMALPRVVPEGGAELAGHYLPGGTIVGMNAWAVHRNSQIYGADVDWYRPERWLDASRKGNMERCFLAFGGGARLCIGKNISLMEISKVIPILFDKFDMELVTPGKPLKETCAWFVRQEGLIVRLRPRKYA</sequence>
<dbReference type="SUPFAM" id="SSF48264">
    <property type="entry name" value="Cytochrome P450"/>
    <property type="match status" value="1"/>
</dbReference>
<organism evidence="7 8">
    <name type="scientific">Baudoinia panamericana (strain UAMH 10762)</name>
    <name type="common">Angels' share fungus</name>
    <name type="synonym">Baudoinia compniacensis (strain UAMH 10762)</name>
    <dbReference type="NCBI Taxonomy" id="717646"/>
    <lineage>
        <taxon>Eukaryota</taxon>
        <taxon>Fungi</taxon>
        <taxon>Dikarya</taxon>
        <taxon>Ascomycota</taxon>
        <taxon>Pezizomycotina</taxon>
        <taxon>Dothideomycetes</taxon>
        <taxon>Dothideomycetidae</taxon>
        <taxon>Mycosphaerellales</taxon>
        <taxon>Teratosphaeriaceae</taxon>
        <taxon>Baudoinia</taxon>
    </lineage>
</organism>
<dbReference type="PROSITE" id="PS00086">
    <property type="entry name" value="CYTOCHROME_P450"/>
    <property type="match status" value="1"/>
</dbReference>
<comment type="cofactor">
    <cofactor evidence="1 5">
        <name>heme</name>
        <dbReference type="ChEBI" id="CHEBI:30413"/>
    </cofactor>
</comment>
<dbReference type="InterPro" id="IPR036396">
    <property type="entry name" value="Cyt_P450_sf"/>
</dbReference>
<dbReference type="PRINTS" id="PR00385">
    <property type="entry name" value="P450"/>
</dbReference>
<dbReference type="GO" id="GO:0016705">
    <property type="term" value="F:oxidoreductase activity, acting on paired donors, with incorporation or reduction of molecular oxygen"/>
    <property type="evidence" value="ECO:0007669"/>
    <property type="project" value="InterPro"/>
</dbReference>
<dbReference type="KEGG" id="bcom:BAUCODRAFT_123930"/>
<dbReference type="PRINTS" id="PR00463">
    <property type="entry name" value="EP450I"/>
</dbReference>
<dbReference type="STRING" id="717646.M2N9N0"/>
<gene>
    <name evidence="7" type="ORF">BAUCODRAFT_123930</name>
</gene>
<accession>M2N9N0</accession>
<keyword evidence="5 6" id="KW-0349">Heme</keyword>
<dbReference type="GO" id="GO:0005506">
    <property type="term" value="F:iron ion binding"/>
    <property type="evidence" value="ECO:0007669"/>
    <property type="project" value="InterPro"/>
</dbReference>
<dbReference type="OMA" id="EWYSVWQ"/>
<evidence type="ECO:0000256" key="1">
    <source>
        <dbReference type="ARBA" id="ARBA00001971"/>
    </source>
</evidence>
<dbReference type="PANTHER" id="PTHR24305:SF232">
    <property type="entry name" value="P450, PUTATIVE (EUROFUNG)-RELATED"/>
    <property type="match status" value="1"/>
</dbReference>
<dbReference type="Pfam" id="PF00067">
    <property type="entry name" value="p450"/>
    <property type="match status" value="1"/>
</dbReference>
<dbReference type="EMBL" id="KB445557">
    <property type="protein sequence ID" value="EMC95500.1"/>
    <property type="molecule type" value="Genomic_DNA"/>
</dbReference>
<reference evidence="7 8" key="1">
    <citation type="journal article" date="2012" name="PLoS Pathog.">
        <title>Diverse lifestyles and strategies of plant pathogenesis encoded in the genomes of eighteen Dothideomycetes fungi.</title>
        <authorList>
            <person name="Ohm R.A."/>
            <person name="Feau N."/>
            <person name="Henrissat B."/>
            <person name="Schoch C.L."/>
            <person name="Horwitz B.A."/>
            <person name="Barry K.W."/>
            <person name="Condon B.J."/>
            <person name="Copeland A.C."/>
            <person name="Dhillon B."/>
            <person name="Glaser F."/>
            <person name="Hesse C.N."/>
            <person name="Kosti I."/>
            <person name="LaButti K."/>
            <person name="Lindquist E.A."/>
            <person name="Lucas S."/>
            <person name="Salamov A.A."/>
            <person name="Bradshaw R.E."/>
            <person name="Ciuffetti L."/>
            <person name="Hamelin R.C."/>
            <person name="Kema G.H.J."/>
            <person name="Lawrence C."/>
            <person name="Scott J.A."/>
            <person name="Spatafora J.W."/>
            <person name="Turgeon B.G."/>
            <person name="de Wit P.J.G.M."/>
            <person name="Zhong S."/>
            <person name="Goodwin S.B."/>
            <person name="Grigoriev I.V."/>
        </authorList>
    </citation>
    <scope>NUCLEOTIDE SEQUENCE [LARGE SCALE GENOMIC DNA]</scope>
    <source>
        <strain evidence="7 8">UAMH 10762</strain>
    </source>
</reference>
<comment type="similarity">
    <text evidence="2 6">Belongs to the cytochrome P450 family.</text>
</comment>
<dbReference type="CDD" id="cd11060">
    <property type="entry name" value="CYP57A1-like"/>
    <property type="match status" value="1"/>
</dbReference>
<dbReference type="InterPro" id="IPR001128">
    <property type="entry name" value="Cyt_P450"/>
</dbReference>
<proteinExistence type="inferred from homology"/>
<evidence type="ECO:0000256" key="6">
    <source>
        <dbReference type="RuleBase" id="RU000461"/>
    </source>
</evidence>
<dbReference type="AlphaFoldDB" id="M2N9N0"/>
<keyword evidence="3 5" id="KW-0479">Metal-binding</keyword>
<dbReference type="RefSeq" id="XP_007677938.1">
    <property type="nucleotide sequence ID" value="XM_007679748.1"/>
</dbReference>
<keyword evidence="4 5" id="KW-0408">Iron</keyword>
<protein>
    <submittedName>
        <fullName evidence="7">Uncharacterized protein</fullName>
    </submittedName>
</protein>
<dbReference type="InterPro" id="IPR017972">
    <property type="entry name" value="Cyt_P450_CS"/>
</dbReference>
<keyword evidence="6" id="KW-0503">Monooxygenase</keyword>
<dbReference type="InterPro" id="IPR002401">
    <property type="entry name" value="Cyt_P450_E_grp-I"/>
</dbReference>
<dbReference type="PANTHER" id="PTHR24305">
    <property type="entry name" value="CYTOCHROME P450"/>
    <property type="match status" value="1"/>
</dbReference>
<evidence type="ECO:0000256" key="5">
    <source>
        <dbReference type="PIRSR" id="PIRSR602401-1"/>
    </source>
</evidence>
<dbReference type="HOGENOM" id="CLU_001570_14_0_1"/>
<dbReference type="eggNOG" id="KOG0156">
    <property type="taxonomic scope" value="Eukaryota"/>
</dbReference>
<name>M2N9N0_BAUPA</name>
<feature type="binding site" description="axial binding residue" evidence="5">
    <location>
        <position position="381"/>
    </location>
    <ligand>
        <name>heme</name>
        <dbReference type="ChEBI" id="CHEBI:30413"/>
    </ligand>
    <ligandPart>
        <name>Fe</name>
        <dbReference type="ChEBI" id="CHEBI:18248"/>
    </ligandPart>
</feature>
<dbReference type="InterPro" id="IPR050121">
    <property type="entry name" value="Cytochrome_P450_monoxygenase"/>
</dbReference>
<evidence type="ECO:0000256" key="3">
    <source>
        <dbReference type="ARBA" id="ARBA00022723"/>
    </source>
</evidence>
<dbReference type="Gene3D" id="1.10.630.10">
    <property type="entry name" value="Cytochrome P450"/>
    <property type="match status" value="1"/>
</dbReference>
<dbReference type="GO" id="GO:0004497">
    <property type="term" value="F:monooxygenase activity"/>
    <property type="evidence" value="ECO:0007669"/>
    <property type="project" value="UniProtKB-KW"/>
</dbReference>